<keyword evidence="4" id="KW-0597">Phosphoprotein</keyword>
<keyword evidence="5" id="KW-0479">Metal-binding</keyword>
<reference evidence="15" key="1">
    <citation type="submission" date="2025-08" db="UniProtKB">
        <authorList>
            <consortium name="RefSeq"/>
        </authorList>
    </citation>
    <scope>IDENTIFICATION</scope>
</reference>
<evidence type="ECO:0000259" key="12">
    <source>
        <dbReference type="PROSITE" id="PS50222"/>
    </source>
</evidence>
<evidence type="ECO:0000256" key="4">
    <source>
        <dbReference type="ARBA" id="ARBA00022553"/>
    </source>
</evidence>
<dbReference type="Pfam" id="PF16880">
    <property type="entry name" value="EHD_N"/>
    <property type="match status" value="1"/>
</dbReference>
<dbReference type="PROSITE" id="PS50222">
    <property type="entry name" value="EF_HAND_2"/>
    <property type="match status" value="1"/>
</dbReference>
<keyword evidence="14" id="KW-1185">Reference proteome</keyword>
<dbReference type="Gene3D" id="1.10.268.20">
    <property type="match status" value="1"/>
</dbReference>
<dbReference type="RefSeq" id="XP_003744873.1">
    <property type="nucleotide sequence ID" value="XM_003744825.2"/>
</dbReference>
<evidence type="ECO:0000259" key="11">
    <source>
        <dbReference type="PROSITE" id="PS50031"/>
    </source>
</evidence>
<dbReference type="PROSITE" id="PS00018">
    <property type="entry name" value="EF_HAND_1"/>
    <property type="match status" value="1"/>
</dbReference>
<keyword evidence="6" id="KW-0547">Nucleotide-binding</keyword>
<dbReference type="InterPro" id="IPR022812">
    <property type="entry name" value="Dynamin"/>
</dbReference>
<dbReference type="GO" id="GO:0016197">
    <property type="term" value="P:endosomal transport"/>
    <property type="evidence" value="ECO:0007669"/>
    <property type="project" value="TreeGrafter"/>
</dbReference>
<dbReference type="InterPro" id="IPR045063">
    <property type="entry name" value="Dynamin_N"/>
</dbReference>
<dbReference type="Proteomes" id="UP000694867">
    <property type="component" value="Unplaced"/>
</dbReference>
<dbReference type="FunFam" id="3.40.50.300:FF:000147">
    <property type="entry name" value="EH domain-containing protein 1"/>
    <property type="match status" value="1"/>
</dbReference>
<dbReference type="InterPro" id="IPR011992">
    <property type="entry name" value="EF-hand-dom_pair"/>
</dbReference>
<keyword evidence="10" id="KW-0472">Membrane</keyword>
<dbReference type="InterPro" id="IPR000261">
    <property type="entry name" value="EH_dom"/>
</dbReference>
<protein>
    <submittedName>
        <fullName evidence="15">EH domain-containing protein 3</fullName>
    </submittedName>
</protein>
<evidence type="ECO:0000256" key="1">
    <source>
        <dbReference type="ARBA" id="ARBA00004125"/>
    </source>
</evidence>
<dbReference type="InterPro" id="IPR030381">
    <property type="entry name" value="G_DYNAMIN_dom"/>
</dbReference>
<dbReference type="InterPro" id="IPR031692">
    <property type="entry name" value="EHD_N"/>
</dbReference>
<dbReference type="PRINTS" id="PR00195">
    <property type="entry name" value="DYNAMIN"/>
</dbReference>
<dbReference type="SMART" id="SM00027">
    <property type="entry name" value="EH"/>
    <property type="match status" value="1"/>
</dbReference>
<keyword evidence="3" id="KW-1003">Cell membrane</keyword>
<evidence type="ECO:0000256" key="3">
    <source>
        <dbReference type="ARBA" id="ARBA00022475"/>
    </source>
</evidence>
<dbReference type="SUPFAM" id="SSF47473">
    <property type="entry name" value="EF-hand"/>
    <property type="match status" value="1"/>
</dbReference>
<dbReference type="GO" id="GO:0005524">
    <property type="term" value="F:ATP binding"/>
    <property type="evidence" value="ECO:0007669"/>
    <property type="project" value="UniProtKB-KW"/>
</dbReference>
<keyword evidence="7" id="KW-0967">Endosome</keyword>
<evidence type="ECO:0000259" key="13">
    <source>
        <dbReference type="PROSITE" id="PS51718"/>
    </source>
</evidence>
<dbReference type="KEGG" id="goe:100909311"/>
<dbReference type="GO" id="GO:0005509">
    <property type="term" value="F:calcium ion binding"/>
    <property type="evidence" value="ECO:0007669"/>
    <property type="project" value="InterPro"/>
</dbReference>
<dbReference type="GO" id="GO:0006897">
    <property type="term" value="P:endocytosis"/>
    <property type="evidence" value="ECO:0007669"/>
    <property type="project" value="TreeGrafter"/>
</dbReference>
<feature type="domain" description="EF-hand" evidence="12">
    <location>
        <begin position="472"/>
        <end position="507"/>
    </location>
</feature>
<dbReference type="InterPro" id="IPR027417">
    <property type="entry name" value="P-loop_NTPase"/>
</dbReference>
<evidence type="ECO:0000256" key="2">
    <source>
        <dbReference type="ARBA" id="ARBA00004413"/>
    </source>
</evidence>
<dbReference type="GO" id="GO:0005886">
    <property type="term" value="C:plasma membrane"/>
    <property type="evidence" value="ECO:0007669"/>
    <property type="project" value="UniProtKB-SubCell"/>
</dbReference>
<feature type="domain" description="Dynamin-type G" evidence="13">
    <location>
        <begin position="54"/>
        <end position="289"/>
    </location>
</feature>
<dbReference type="GO" id="GO:0005525">
    <property type="term" value="F:GTP binding"/>
    <property type="evidence" value="ECO:0007669"/>
    <property type="project" value="InterPro"/>
</dbReference>
<evidence type="ECO:0000256" key="9">
    <source>
        <dbReference type="ARBA" id="ARBA00022840"/>
    </source>
</evidence>
<evidence type="ECO:0000256" key="8">
    <source>
        <dbReference type="ARBA" id="ARBA00022837"/>
    </source>
</evidence>
<accession>A0AAJ6VYR6</accession>
<dbReference type="Gene3D" id="1.10.238.10">
    <property type="entry name" value="EF-hand"/>
    <property type="match status" value="1"/>
</dbReference>
<evidence type="ECO:0000256" key="6">
    <source>
        <dbReference type="ARBA" id="ARBA00022741"/>
    </source>
</evidence>
<gene>
    <name evidence="15" type="primary">LOC100909311</name>
</gene>
<proteinExistence type="predicted"/>
<dbReference type="InterPro" id="IPR002048">
    <property type="entry name" value="EF_hand_dom"/>
</dbReference>
<sequence>MPSRKKKSASTPTFERYTTVVEGLKAIYNEKILPLEEQYLFHEFCTPKLQDSDFDAKPTVLLIGQYSTGKTTFIKYLIDDDFPGDLVGPEPTTDRFIALMNGPQDGVIPGHAVVVDNSKPFMSLGDFGSAFLQRFQISLKDSPVLRSLTIVDSPGILSGEKQRVDRGYNFTEVLKWFAARVDRIILLFDAHKLDISDEFRRSIEVLRGHDEKIRIVLNKADMIDQQALMRVYGALMWSLGKILLTPEVVRVYIGTFWDEALKNDDLRKLFEAEECDLFREIGELPCTVAWRKLNDLLKRARQAKVNAYIVDALNEKYNTSMFRHETEKKKIIKSLPLIFAQIQKKQNFAKGDFPDVDDLRQKLMNIDWSLLKGLNKKLVEGVDDVLLTRIPSLVKMLQSEQETEASQQRIRGGKFDRSIFENGRGEGADKGSLENGWVVEKHRYLGDFEKLKDDTNKVCGAVAKQQMVKSNLPNSILGKIWRLADIDRDGALDEDEYCLAMHLVGVRLEGYKIPNELPRHLLPPRRRGFISLGI</sequence>
<dbReference type="AlphaFoldDB" id="A0AAJ6VYR6"/>
<evidence type="ECO:0000256" key="7">
    <source>
        <dbReference type="ARBA" id="ARBA00022753"/>
    </source>
</evidence>
<dbReference type="CDD" id="cd00052">
    <property type="entry name" value="EH"/>
    <property type="match status" value="1"/>
</dbReference>
<keyword evidence="9" id="KW-0067">ATP-binding</keyword>
<dbReference type="SUPFAM" id="SSF52540">
    <property type="entry name" value="P-loop containing nucleoside triphosphate hydrolases"/>
    <property type="match status" value="1"/>
</dbReference>
<dbReference type="GO" id="GO:0010008">
    <property type="term" value="C:endosome membrane"/>
    <property type="evidence" value="ECO:0007669"/>
    <property type="project" value="UniProtKB-SubCell"/>
</dbReference>
<dbReference type="PROSITE" id="PS51718">
    <property type="entry name" value="G_DYNAMIN_2"/>
    <property type="match status" value="1"/>
</dbReference>
<dbReference type="Pfam" id="PF12763">
    <property type="entry name" value="EH"/>
    <property type="match status" value="1"/>
</dbReference>
<keyword evidence="8" id="KW-0106">Calcium</keyword>
<evidence type="ECO:0000313" key="15">
    <source>
        <dbReference type="RefSeq" id="XP_003744873.1"/>
    </source>
</evidence>
<dbReference type="InterPro" id="IPR040990">
    <property type="entry name" value="DUF5600"/>
</dbReference>
<organism evidence="14 15">
    <name type="scientific">Galendromus occidentalis</name>
    <name type="common">western predatory mite</name>
    <dbReference type="NCBI Taxonomy" id="34638"/>
    <lineage>
        <taxon>Eukaryota</taxon>
        <taxon>Metazoa</taxon>
        <taxon>Ecdysozoa</taxon>
        <taxon>Arthropoda</taxon>
        <taxon>Chelicerata</taxon>
        <taxon>Arachnida</taxon>
        <taxon>Acari</taxon>
        <taxon>Parasitiformes</taxon>
        <taxon>Mesostigmata</taxon>
        <taxon>Gamasina</taxon>
        <taxon>Phytoseioidea</taxon>
        <taxon>Phytoseiidae</taxon>
        <taxon>Typhlodrominae</taxon>
        <taxon>Galendromus</taxon>
    </lineage>
</organism>
<dbReference type="PROSITE" id="PS50031">
    <property type="entry name" value="EH"/>
    <property type="match status" value="1"/>
</dbReference>
<dbReference type="Pfam" id="PF18150">
    <property type="entry name" value="DUF5600"/>
    <property type="match status" value="1"/>
</dbReference>
<name>A0AAJ6VYR6_9ACAR</name>
<evidence type="ECO:0000256" key="10">
    <source>
        <dbReference type="ARBA" id="ARBA00023136"/>
    </source>
</evidence>
<evidence type="ECO:0000256" key="5">
    <source>
        <dbReference type="ARBA" id="ARBA00022723"/>
    </source>
</evidence>
<dbReference type="InterPro" id="IPR018247">
    <property type="entry name" value="EF_Hand_1_Ca_BS"/>
</dbReference>
<dbReference type="CDD" id="cd09913">
    <property type="entry name" value="EHD"/>
    <property type="match status" value="1"/>
</dbReference>
<dbReference type="PANTHER" id="PTHR11216:SF31">
    <property type="entry name" value="AT21416P"/>
    <property type="match status" value="1"/>
</dbReference>
<dbReference type="PANTHER" id="PTHR11216">
    <property type="entry name" value="EH DOMAIN"/>
    <property type="match status" value="1"/>
</dbReference>
<feature type="domain" description="EH" evidence="11">
    <location>
        <begin position="440"/>
        <end position="528"/>
    </location>
</feature>
<dbReference type="Gene3D" id="3.40.50.300">
    <property type="entry name" value="P-loop containing nucleotide triphosphate hydrolases"/>
    <property type="match status" value="1"/>
</dbReference>
<dbReference type="GeneID" id="100909311"/>
<comment type="subcellular location">
    <subcellularLocation>
        <location evidence="2">Cell membrane</location>
        <topology evidence="2">Peripheral membrane protein</topology>
        <orientation evidence="2">Cytoplasmic side</orientation>
    </subcellularLocation>
    <subcellularLocation>
        <location evidence="1">Endosome membrane</location>
        <topology evidence="1">Peripheral membrane protein</topology>
        <orientation evidence="1">Cytoplasmic side</orientation>
    </subcellularLocation>
</comment>
<dbReference type="Pfam" id="PF00350">
    <property type="entry name" value="Dynamin_N"/>
    <property type="match status" value="1"/>
</dbReference>
<evidence type="ECO:0000313" key="14">
    <source>
        <dbReference type="Proteomes" id="UP000694867"/>
    </source>
</evidence>